<comment type="caution">
    <text evidence="2">The sequence shown here is derived from an EMBL/GenBank/DDBJ whole genome shotgun (WGS) entry which is preliminary data.</text>
</comment>
<reference evidence="2 3" key="1">
    <citation type="submission" date="2023-11" db="EMBL/GenBank/DDBJ databases">
        <title>Halocaridina rubra genome assembly.</title>
        <authorList>
            <person name="Smith C."/>
        </authorList>
    </citation>
    <scope>NUCLEOTIDE SEQUENCE [LARGE SCALE GENOMIC DNA]</scope>
    <source>
        <strain evidence="2">EP-1</strain>
        <tissue evidence="2">Whole</tissue>
    </source>
</reference>
<feature type="non-terminal residue" evidence="2">
    <location>
        <position position="1"/>
    </location>
</feature>
<dbReference type="InterPro" id="IPR022041">
    <property type="entry name" value="Methyltransf_FA"/>
</dbReference>
<gene>
    <name evidence="2" type="ORF">SK128_008923</name>
</gene>
<feature type="domain" description="Farnesoic acid O-methyl transferase" evidence="1">
    <location>
        <begin position="10"/>
        <end position="93"/>
    </location>
</feature>
<dbReference type="EMBL" id="JAXCGZ010007997">
    <property type="protein sequence ID" value="KAK7078136.1"/>
    <property type="molecule type" value="Genomic_DNA"/>
</dbReference>
<dbReference type="Proteomes" id="UP001381693">
    <property type="component" value="Unassembled WGS sequence"/>
</dbReference>
<dbReference type="AlphaFoldDB" id="A0AAN8X582"/>
<dbReference type="Pfam" id="PF12248">
    <property type="entry name" value="Methyltransf_FA"/>
    <property type="match status" value="1"/>
</dbReference>
<evidence type="ECO:0000259" key="1">
    <source>
        <dbReference type="Pfam" id="PF12248"/>
    </source>
</evidence>
<name>A0AAN8X582_HALRR</name>
<keyword evidence="3" id="KW-1185">Reference proteome</keyword>
<protein>
    <recommendedName>
        <fullName evidence="1">Farnesoic acid O-methyl transferase domain-containing protein</fullName>
    </recommendedName>
</protein>
<accession>A0AAN8X582</accession>
<sequence length="98" mass="11214">IYNSPNTGQNRTYTFRPLKSKSFKFHVKANANVNLCLSPTYNEVPQQQYEIFLAGWGGGESALRKHKKDDVCKVKTPNILNANQFRGFWVVITPHCIK</sequence>
<feature type="non-terminal residue" evidence="2">
    <location>
        <position position="98"/>
    </location>
</feature>
<proteinExistence type="predicted"/>
<organism evidence="2 3">
    <name type="scientific">Halocaridina rubra</name>
    <name type="common">Hawaiian red shrimp</name>
    <dbReference type="NCBI Taxonomy" id="373956"/>
    <lineage>
        <taxon>Eukaryota</taxon>
        <taxon>Metazoa</taxon>
        <taxon>Ecdysozoa</taxon>
        <taxon>Arthropoda</taxon>
        <taxon>Crustacea</taxon>
        <taxon>Multicrustacea</taxon>
        <taxon>Malacostraca</taxon>
        <taxon>Eumalacostraca</taxon>
        <taxon>Eucarida</taxon>
        <taxon>Decapoda</taxon>
        <taxon>Pleocyemata</taxon>
        <taxon>Caridea</taxon>
        <taxon>Atyoidea</taxon>
        <taxon>Atyidae</taxon>
        <taxon>Halocaridina</taxon>
    </lineage>
</organism>
<evidence type="ECO:0000313" key="3">
    <source>
        <dbReference type="Proteomes" id="UP001381693"/>
    </source>
</evidence>
<evidence type="ECO:0000313" key="2">
    <source>
        <dbReference type="EMBL" id="KAK7078136.1"/>
    </source>
</evidence>